<dbReference type="GO" id="GO:0032526">
    <property type="term" value="P:response to retinoic acid"/>
    <property type="evidence" value="ECO:0007669"/>
    <property type="project" value="TreeGrafter"/>
</dbReference>
<dbReference type="PANTHER" id="PTHR48070">
    <property type="entry name" value="ESTERASE OVCA2"/>
    <property type="match status" value="1"/>
</dbReference>
<evidence type="ECO:0000256" key="2">
    <source>
        <dbReference type="ARBA" id="ARBA00022801"/>
    </source>
</evidence>
<feature type="domain" description="Serine hydrolase" evidence="3">
    <location>
        <begin position="3"/>
        <end position="199"/>
    </location>
</feature>
<dbReference type="OrthoDB" id="414698at2759"/>
<evidence type="ECO:0000259" key="3">
    <source>
        <dbReference type="Pfam" id="PF03959"/>
    </source>
</evidence>
<evidence type="ECO:0000313" key="5">
    <source>
        <dbReference type="Proteomes" id="UP000007879"/>
    </source>
</evidence>
<dbReference type="SUPFAM" id="SSF53474">
    <property type="entry name" value="alpha/beta-Hydrolases"/>
    <property type="match status" value="1"/>
</dbReference>
<reference evidence="5" key="1">
    <citation type="journal article" date="2010" name="Nature">
        <title>The Amphimedon queenslandica genome and the evolution of animal complexity.</title>
        <authorList>
            <person name="Srivastava M."/>
            <person name="Simakov O."/>
            <person name="Chapman J."/>
            <person name="Fahey B."/>
            <person name="Gauthier M.E."/>
            <person name="Mitros T."/>
            <person name="Richards G.S."/>
            <person name="Conaco C."/>
            <person name="Dacre M."/>
            <person name="Hellsten U."/>
            <person name="Larroux C."/>
            <person name="Putnam N.H."/>
            <person name="Stanke M."/>
            <person name="Adamska M."/>
            <person name="Darling A."/>
            <person name="Degnan S.M."/>
            <person name="Oakley T.H."/>
            <person name="Plachetzki D.C."/>
            <person name="Zhai Y."/>
            <person name="Adamski M."/>
            <person name="Calcino A."/>
            <person name="Cummins S.F."/>
            <person name="Goodstein D.M."/>
            <person name="Harris C."/>
            <person name="Jackson D.J."/>
            <person name="Leys S.P."/>
            <person name="Shu S."/>
            <person name="Woodcroft B.J."/>
            <person name="Vervoort M."/>
            <person name="Kosik K.S."/>
            <person name="Manning G."/>
            <person name="Degnan B.M."/>
            <person name="Rokhsar D.S."/>
        </authorList>
    </citation>
    <scope>NUCLEOTIDE SEQUENCE [LARGE SCALE GENOMIC DNA]</scope>
</reference>
<dbReference type="EnsemblMetazoa" id="Aqu2.1.32225_001">
    <property type="protein sequence ID" value="Aqu2.1.32225_001"/>
    <property type="gene ID" value="Aqu2.1.32225"/>
</dbReference>
<organism evidence="4">
    <name type="scientific">Amphimedon queenslandica</name>
    <name type="common">Sponge</name>
    <dbReference type="NCBI Taxonomy" id="400682"/>
    <lineage>
        <taxon>Eukaryota</taxon>
        <taxon>Metazoa</taxon>
        <taxon>Porifera</taxon>
        <taxon>Demospongiae</taxon>
        <taxon>Heteroscleromorpha</taxon>
        <taxon>Haplosclerida</taxon>
        <taxon>Niphatidae</taxon>
        <taxon>Amphimedon</taxon>
    </lineage>
</organism>
<dbReference type="Gene3D" id="3.40.50.1820">
    <property type="entry name" value="alpha/beta hydrolase"/>
    <property type="match status" value="1"/>
</dbReference>
<dbReference type="InterPro" id="IPR029058">
    <property type="entry name" value="AB_hydrolase_fold"/>
</dbReference>
<reference evidence="4" key="2">
    <citation type="submission" date="2017-05" db="UniProtKB">
        <authorList>
            <consortium name="EnsemblMetazoa"/>
        </authorList>
    </citation>
    <scope>IDENTIFICATION</scope>
</reference>
<dbReference type="PANTHER" id="PTHR48070:SF6">
    <property type="entry name" value="ESTERASE OVCA2"/>
    <property type="match status" value="1"/>
</dbReference>
<dbReference type="KEGG" id="aqu:100639485"/>
<name>A0A1X7UW64_AMPQE</name>
<dbReference type="Proteomes" id="UP000007879">
    <property type="component" value="Unassembled WGS sequence"/>
</dbReference>
<comment type="similarity">
    <text evidence="1">Belongs to the LovG family.</text>
</comment>
<dbReference type="AlphaFoldDB" id="A0A1X7UW64"/>
<dbReference type="FunFam" id="3.40.50.1820:FF:000073">
    <property type="entry name" value="esterase OVCA2 isoform X6"/>
    <property type="match status" value="1"/>
</dbReference>
<dbReference type="InParanoid" id="A0A1X7UW64"/>
<keyword evidence="2" id="KW-0378">Hydrolase</keyword>
<dbReference type="GO" id="GO:0016787">
    <property type="term" value="F:hydrolase activity"/>
    <property type="evidence" value="ECO:0007669"/>
    <property type="project" value="UniProtKB-KW"/>
</dbReference>
<dbReference type="STRING" id="400682.A0A1X7UW64"/>
<sequence length="212" mass="24163">MAKLRILCLHGYRQNESIFREKSGALRKLLKREAEFFFVNAPHIITGDPGNLERPLELQERAWFFSRPDHTYKGTDTTETCIGLEESIHFLEEVFKEQGPFDGILAFSQGACLLSIITANERPSPIAYRFLIFVSGFKSLLSSHSHTYPPSIGVPSFHIFGKTDAVIPQEMSRDLCQLYPNSIQYTHKGGHYVPASPDLRNSLRDFLRPFLD</sequence>
<protein>
    <recommendedName>
        <fullName evidence="3">Serine hydrolase domain-containing protein</fullName>
    </recommendedName>
</protein>
<dbReference type="Pfam" id="PF03959">
    <property type="entry name" value="FSH1"/>
    <property type="match status" value="1"/>
</dbReference>
<dbReference type="InterPro" id="IPR005645">
    <property type="entry name" value="FSH-like_dom"/>
</dbReference>
<proteinExistence type="inferred from homology"/>
<dbReference type="GO" id="GO:0005737">
    <property type="term" value="C:cytoplasm"/>
    <property type="evidence" value="ECO:0007669"/>
    <property type="project" value="TreeGrafter"/>
</dbReference>
<dbReference type="InterPro" id="IPR050593">
    <property type="entry name" value="LovG"/>
</dbReference>
<dbReference type="eggNOG" id="KOG2551">
    <property type="taxonomic scope" value="Eukaryota"/>
</dbReference>
<dbReference type="GO" id="GO:0005634">
    <property type="term" value="C:nucleus"/>
    <property type="evidence" value="ECO:0007669"/>
    <property type="project" value="TreeGrafter"/>
</dbReference>
<dbReference type="OMA" id="EEPRGWW"/>
<evidence type="ECO:0000313" key="4">
    <source>
        <dbReference type="EnsemblMetazoa" id="Aqu2.1.32225_001"/>
    </source>
</evidence>
<gene>
    <name evidence="4" type="primary">100639485</name>
</gene>
<evidence type="ECO:0000256" key="1">
    <source>
        <dbReference type="ARBA" id="ARBA00005863"/>
    </source>
</evidence>
<accession>A0A1X7UW64</accession>
<keyword evidence="5" id="KW-1185">Reference proteome</keyword>
<dbReference type="EnsemblMetazoa" id="XM_003386475.2">
    <property type="protein sequence ID" value="XP_003386523.1"/>
    <property type="gene ID" value="LOC100639485"/>
</dbReference>